<evidence type="ECO:0000256" key="15">
    <source>
        <dbReference type="PROSITE-ProRule" id="PRU00409"/>
    </source>
</evidence>
<gene>
    <name evidence="14 17" type="primary">purD</name>
    <name evidence="17" type="ORF">Cabys_3170</name>
    <name evidence="18" type="ORF">Calab_0366</name>
</gene>
<evidence type="ECO:0000259" key="16">
    <source>
        <dbReference type="PROSITE" id="PS50975"/>
    </source>
</evidence>
<evidence type="ECO:0000256" key="8">
    <source>
        <dbReference type="ARBA" id="ARBA00022755"/>
    </source>
</evidence>
<organism evidence="18 19">
    <name type="scientific">Caldithrix abyssi DSM 13497</name>
    <dbReference type="NCBI Taxonomy" id="880073"/>
    <lineage>
        <taxon>Bacteria</taxon>
        <taxon>Pseudomonadati</taxon>
        <taxon>Calditrichota</taxon>
        <taxon>Calditrichia</taxon>
        <taxon>Calditrichales</taxon>
        <taxon>Calditrichaceae</taxon>
        <taxon>Caldithrix</taxon>
    </lineage>
</organism>
<dbReference type="SUPFAM" id="SSF52440">
    <property type="entry name" value="PreATP-grasp domain"/>
    <property type="match status" value="1"/>
</dbReference>
<dbReference type="Pfam" id="PF02844">
    <property type="entry name" value="GARS_N"/>
    <property type="match status" value="1"/>
</dbReference>
<accession>H1XQC4</accession>
<dbReference type="GO" id="GO:0006189">
    <property type="term" value="P:'de novo' IMP biosynthetic process"/>
    <property type="evidence" value="ECO:0007669"/>
    <property type="project" value="UniProtKB-UniRule"/>
</dbReference>
<dbReference type="STRING" id="880073.Cabys_3170"/>
<comment type="cofactor">
    <cofactor evidence="2">
        <name>Mg(2+)</name>
        <dbReference type="ChEBI" id="CHEBI:18420"/>
    </cofactor>
</comment>
<keyword evidence="5 14" id="KW-0436">Ligase</keyword>
<evidence type="ECO:0000256" key="1">
    <source>
        <dbReference type="ARBA" id="ARBA00001936"/>
    </source>
</evidence>
<dbReference type="GO" id="GO:0004637">
    <property type="term" value="F:phosphoribosylamine-glycine ligase activity"/>
    <property type="evidence" value="ECO:0007669"/>
    <property type="project" value="UniProtKB-UniRule"/>
</dbReference>
<dbReference type="PANTHER" id="PTHR43472">
    <property type="entry name" value="PHOSPHORIBOSYLAMINE--GLYCINE LIGASE"/>
    <property type="match status" value="1"/>
</dbReference>
<dbReference type="SUPFAM" id="SSF56059">
    <property type="entry name" value="Glutathione synthetase ATP-binding domain-like"/>
    <property type="match status" value="1"/>
</dbReference>
<dbReference type="SMART" id="SM01210">
    <property type="entry name" value="GARS_C"/>
    <property type="match status" value="1"/>
</dbReference>
<dbReference type="Proteomes" id="UP000183868">
    <property type="component" value="Chromosome"/>
</dbReference>
<dbReference type="InterPro" id="IPR013815">
    <property type="entry name" value="ATP_grasp_subdomain_1"/>
</dbReference>
<dbReference type="NCBIfam" id="TIGR00877">
    <property type="entry name" value="purD"/>
    <property type="match status" value="1"/>
</dbReference>
<protein>
    <recommendedName>
        <fullName evidence="4 14">Phosphoribosylamine--glycine ligase</fullName>
        <ecNumber evidence="4 14">6.3.4.13</ecNumber>
    </recommendedName>
    <alternativeName>
        <fullName evidence="14">GARS</fullName>
    </alternativeName>
    <alternativeName>
        <fullName evidence="12 14">Glycinamide ribonucleotide synthetase</fullName>
    </alternativeName>
    <alternativeName>
        <fullName evidence="13 14">Phosphoribosylglycinamide synthetase</fullName>
    </alternativeName>
</protein>
<keyword evidence="10" id="KW-0464">Manganese</keyword>
<keyword evidence="7 15" id="KW-0547">Nucleotide-binding</keyword>
<dbReference type="InterPro" id="IPR016185">
    <property type="entry name" value="PreATP-grasp_dom_sf"/>
</dbReference>
<dbReference type="FunFam" id="3.90.600.10:FF:000001">
    <property type="entry name" value="Trifunctional purine biosynthetic protein adenosine-3"/>
    <property type="match status" value="1"/>
</dbReference>
<dbReference type="OrthoDB" id="9807240at2"/>
<dbReference type="EMBL" id="CM001402">
    <property type="protein sequence ID" value="EHO40011.1"/>
    <property type="molecule type" value="Genomic_DNA"/>
</dbReference>
<dbReference type="Proteomes" id="UP000004671">
    <property type="component" value="Chromosome"/>
</dbReference>
<keyword evidence="6" id="KW-0479">Metal-binding</keyword>
<evidence type="ECO:0000313" key="19">
    <source>
        <dbReference type="Proteomes" id="UP000004671"/>
    </source>
</evidence>
<dbReference type="InterPro" id="IPR011054">
    <property type="entry name" value="Rudment_hybrid_motif"/>
</dbReference>
<dbReference type="PANTHER" id="PTHR43472:SF1">
    <property type="entry name" value="PHOSPHORIBOSYLAMINE--GLYCINE LIGASE, CHLOROPLASTIC"/>
    <property type="match status" value="1"/>
</dbReference>
<keyword evidence="19" id="KW-1185">Reference proteome</keyword>
<dbReference type="GO" id="GO:0005524">
    <property type="term" value="F:ATP binding"/>
    <property type="evidence" value="ECO:0007669"/>
    <property type="project" value="UniProtKB-UniRule"/>
</dbReference>
<comment type="pathway">
    <text evidence="3 14">Purine metabolism; IMP biosynthesis via de novo pathway; N(1)-(5-phospho-D-ribosyl)glycinamide from 5-phospho-alpha-D-ribose 1-diphosphate: step 2/2.</text>
</comment>
<dbReference type="FunCoup" id="H1XQC4">
    <property type="interactions" value="378"/>
</dbReference>
<dbReference type="PROSITE" id="PS00184">
    <property type="entry name" value="GARS"/>
    <property type="match status" value="1"/>
</dbReference>
<dbReference type="GO" id="GO:0046872">
    <property type="term" value="F:metal ion binding"/>
    <property type="evidence" value="ECO:0007669"/>
    <property type="project" value="UniProtKB-KW"/>
</dbReference>
<reference evidence="17 20" key="2">
    <citation type="submission" date="2016-11" db="EMBL/GenBank/DDBJ databases">
        <title>Genomic analysis of Caldithrix abyssi and proposal of a novel bacterial phylum Caldithrichaeota.</title>
        <authorList>
            <person name="Kublanov I."/>
            <person name="Sigalova O."/>
            <person name="Gavrilov S."/>
            <person name="Lebedinsky A."/>
            <person name="Ivanova N."/>
            <person name="Daum C."/>
            <person name="Reddy T."/>
            <person name="Klenk H.P."/>
            <person name="Goker M."/>
            <person name="Reva O."/>
            <person name="Miroshnichenko M."/>
            <person name="Kyprides N."/>
            <person name="Woyke T."/>
            <person name="Gelfand M."/>
        </authorList>
    </citation>
    <scope>NUCLEOTIDE SEQUENCE [LARGE SCALE GENOMIC DNA]</scope>
    <source>
        <strain evidence="17 20">LF13</strain>
    </source>
</reference>
<dbReference type="PaxDb" id="880073-Calab_0366"/>
<dbReference type="UniPathway" id="UPA00074">
    <property type="reaction ID" value="UER00125"/>
</dbReference>
<evidence type="ECO:0000256" key="3">
    <source>
        <dbReference type="ARBA" id="ARBA00005174"/>
    </source>
</evidence>
<dbReference type="Gene3D" id="3.90.600.10">
    <property type="entry name" value="Phosphoribosylglycinamide synthetase, C-terminal domain"/>
    <property type="match status" value="1"/>
</dbReference>
<evidence type="ECO:0000256" key="2">
    <source>
        <dbReference type="ARBA" id="ARBA00001946"/>
    </source>
</evidence>
<evidence type="ECO:0000256" key="11">
    <source>
        <dbReference type="ARBA" id="ARBA00038345"/>
    </source>
</evidence>
<evidence type="ECO:0000313" key="17">
    <source>
        <dbReference type="EMBL" id="APF19918.1"/>
    </source>
</evidence>
<dbReference type="Gene3D" id="3.30.470.20">
    <property type="entry name" value="ATP-grasp fold, B domain"/>
    <property type="match status" value="1"/>
</dbReference>
<keyword evidence="8 14" id="KW-0658">Purine biosynthesis</keyword>
<comment type="catalytic activity">
    <reaction evidence="14">
        <text>5-phospho-beta-D-ribosylamine + glycine + ATP = N(1)-(5-phospho-beta-D-ribosyl)glycinamide + ADP + phosphate + H(+)</text>
        <dbReference type="Rhea" id="RHEA:17453"/>
        <dbReference type="ChEBI" id="CHEBI:15378"/>
        <dbReference type="ChEBI" id="CHEBI:30616"/>
        <dbReference type="ChEBI" id="CHEBI:43474"/>
        <dbReference type="ChEBI" id="CHEBI:57305"/>
        <dbReference type="ChEBI" id="CHEBI:58681"/>
        <dbReference type="ChEBI" id="CHEBI:143788"/>
        <dbReference type="ChEBI" id="CHEBI:456216"/>
        <dbReference type="EC" id="6.3.4.13"/>
    </reaction>
</comment>
<evidence type="ECO:0000256" key="5">
    <source>
        <dbReference type="ARBA" id="ARBA00022598"/>
    </source>
</evidence>
<dbReference type="KEGG" id="caby:Cabys_3170"/>
<dbReference type="InterPro" id="IPR020562">
    <property type="entry name" value="PRibGlycinamide_synth_N"/>
</dbReference>
<dbReference type="SMART" id="SM01209">
    <property type="entry name" value="GARS_A"/>
    <property type="match status" value="1"/>
</dbReference>
<evidence type="ECO:0000256" key="13">
    <source>
        <dbReference type="ARBA" id="ARBA00042864"/>
    </source>
</evidence>
<evidence type="ECO:0000256" key="10">
    <source>
        <dbReference type="ARBA" id="ARBA00023211"/>
    </source>
</evidence>
<reference evidence="18 19" key="1">
    <citation type="submission" date="2011-09" db="EMBL/GenBank/DDBJ databases">
        <title>The permanent draft genome of Caldithrix abyssi DSM 13497.</title>
        <authorList>
            <consortium name="US DOE Joint Genome Institute (JGI-PGF)"/>
            <person name="Lucas S."/>
            <person name="Han J."/>
            <person name="Lapidus A."/>
            <person name="Bruce D."/>
            <person name="Goodwin L."/>
            <person name="Pitluck S."/>
            <person name="Peters L."/>
            <person name="Kyrpides N."/>
            <person name="Mavromatis K."/>
            <person name="Ivanova N."/>
            <person name="Mikhailova N."/>
            <person name="Chertkov O."/>
            <person name="Detter J.C."/>
            <person name="Tapia R."/>
            <person name="Han C."/>
            <person name="Land M."/>
            <person name="Hauser L."/>
            <person name="Markowitz V."/>
            <person name="Cheng J.-F."/>
            <person name="Hugenholtz P."/>
            <person name="Woyke T."/>
            <person name="Wu D."/>
            <person name="Spring S."/>
            <person name="Brambilla E."/>
            <person name="Klenk H.-P."/>
            <person name="Eisen J.A."/>
        </authorList>
    </citation>
    <scope>NUCLEOTIDE SEQUENCE [LARGE SCALE GENOMIC DNA]</scope>
    <source>
        <strain evidence="18 19">DSM 13497</strain>
    </source>
</reference>
<evidence type="ECO:0000256" key="7">
    <source>
        <dbReference type="ARBA" id="ARBA00022741"/>
    </source>
</evidence>
<keyword evidence="9 15" id="KW-0067">ATP-binding</keyword>
<dbReference type="EMBL" id="CP018099">
    <property type="protein sequence ID" value="APF19918.1"/>
    <property type="molecule type" value="Genomic_DNA"/>
</dbReference>
<dbReference type="InterPro" id="IPR000115">
    <property type="entry name" value="PRibGlycinamide_synth"/>
</dbReference>
<name>H1XQC4_CALAY</name>
<dbReference type="eggNOG" id="COG0151">
    <property type="taxonomic scope" value="Bacteria"/>
</dbReference>
<evidence type="ECO:0000313" key="18">
    <source>
        <dbReference type="EMBL" id="EHO40011.1"/>
    </source>
</evidence>
<dbReference type="HOGENOM" id="CLU_027420_3_1_0"/>
<comment type="cofactor">
    <cofactor evidence="1">
        <name>Mn(2+)</name>
        <dbReference type="ChEBI" id="CHEBI:29035"/>
    </cofactor>
</comment>
<dbReference type="FunFam" id="3.30.470.20:FF:000018">
    <property type="entry name" value="Trifunctional purine biosynthetic protein adenosine-3"/>
    <property type="match status" value="1"/>
</dbReference>
<evidence type="ECO:0000256" key="14">
    <source>
        <dbReference type="HAMAP-Rule" id="MF_00138"/>
    </source>
</evidence>
<dbReference type="PROSITE" id="PS50975">
    <property type="entry name" value="ATP_GRASP"/>
    <property type="match status" value="1"/>
</dbReference>
<evidence type="ECO:0000256" key="12">
    <source>
        <dbReference type="ARBA" id="ARBA00042242"/>
    </source>
</evidence>
<dbReference type="InterPro" id="IPR020561">
    <property type="entry name" value="PRibGlycinamid_synth_ATP-grasp"/>
</dbReference>
<dbReference type="HAMAP" id="MF_00138">
    <property type="entry name" value="GARS"/>
    <property type="match status" value="1"/>
</dbReference>
<evidence type="ECO:0000256" key="4">
    <source>
        <dbReference type="ARBA" id="ARBA00013255"/>
    </source>
</evidence>
<dbReference type="InterPro" id="IPR020560">
    <property type="entry name" value="PRibGlycinamide_synth_C-dom"/>
</dbReference>
<evidence type="ECO:0000256" key="6">
    <source>
        <dbReference type="ARBA" id="ARBA00022723"/>
    </source>
</evidence>
<evidence type="ECO:0000313" key="20">
    <source>
        <dbReference type="Proteomes" id="UP000183868"/>
    </source>
</evidence>
<dbReference type="InParanoid" id="H1XQC4"/>
<dbReference type="GO" id="GO:0009113">
    <property type="term" value="P:purine nucleobase biosynthetic process"/>
    <property type="evidence" value="ECO:0007669"/>
    <property type="project" value="InterPro"/>
</dbReference>
<dbReference type="InterPro" id="IPR037123">
    <property type="entry name" value="PRibGlycinamide_synth_C_sf"/>
</dbReference>
<sequence length="415" mass="45527">MKIAIIGSGGREHALAWKLAQSVGQKNIFCLPGNGGTWNNVSIAPNDFQAIETFCLDEGIELIVVGPEDPLANGVVDFFKNKKVRVFGPDQRAAQLESSKIFAKKFMKKYGVATADFWLLEDGDDIEQVIEQLGGQLVIKYDGLAAGKGVFVCNSTAEAYTALEELKRRYGDTAPFFIEQKFSGQELSIIGITDGKTVKLLSPSQDHKPVFDGDKGPNTGGMGAYCPVPVCTEQVLKQVQEQIVLPTLKGLQAEKLDYHGVLYFGLMLTDRGPQLLEYNVRFGDPETEVILPALKSDLLTLIEASLEEKLDTVSVEKNDGYFVDVVLASGGYPGAYEKGKIITGLDQVGEETLIFHAGTRKENGQIVTAGGRVLNVVAHAPTLEQAIERVYTEVEKIHFDRMYYRKDIGKKGLRQ</sequence>
<proteinExistence type="inferred from homology"/>
<comment type="similarity">
    <text evidence="11 14">Belongs to the GARS family.</text>
</comment>
<dbReference type="Gene3D" id="3.40.50.20">
    <property type="match status" value="1"/>
</dbReference>
<evidence type="ECO:0000256" key="9">
    <source>
        <dbReference type="ARBA" id="ARBA00022840"/>
    </source>
</evidence>
<dbReference type="Pfam" id="PF01071">
    <property type="entry name" value="GARS_A"/>
    <property type="match status" value="1"/>
</dbReference>
<dbReference type="RefSeq" id="WP_006926919.1">
    <property type="nucleotide sequence ID" value="NZ_CM001402.1"/>
</dbReference>
<dbReference type="EC" id="6.3.4.13" evidence="4 14"/>
<dbReference type="Pfam" id="PF02843">
    <property type="entry name" value="GARS_C"/>
    <property type="match status" value="1"/>
</dbReference>
<dbReference type="InterPro" id="IPR011761">
    <property type="entry name" value="ATP-grasp"/>
</dbReference>
<dbReference type="Gene3D" id="3.30.1490.20">
    <property type="entry name" value="ATP-grasp fold, A domain"/>
    <property type="match status" value="1"/>
</dbReference>
<feature type="domain" description="ATP-grasp" evidence="16">
    <location>
        <begin position="104"/>
        <end position="307"/>
    </location>
</feature>
<dbReference type="AlphaFoldDB" id="H1XQC4"/>
<dbReference type="InterPro" id="IPR020559">
    <property type="entry name" value="PRibGlycinamide_synth_CS"/>
</dbReference>
<dbReference type="SUPFAM" id="SSF51246">
    <property type="entry name" value="Rudiment single hybrid motif"/>
    <property type="match status" value="1"/>
</dbReference>